<dbReference type="InParanoid" id="A0A2K2D0I6"/>
<reference evidence="2" key="2">
    <citation type="submission" date="2017-06" db="EMBL/GenBank/DDBJ databases">
        <title>WGS assembly of Brachypodium distachyon.</title>
        <authorList>
            <consortium name="The International Brachypodium Initiative"/>
            <person name="Lucas S."/>
            <person name="Harmon-Smith M."/>
            <person name="Lail K."/>
            <person name="Tice H."/>
            <person name="Grimwood J."/>
            <person name="Bruce D."/>
            <person name="Barry K."/>
            <person name="Shu S."/>
            <person name="Lindquist E."/>
            <person name="Wang M."/>
            <person name="Pitluck S."/>
            <person name="Vogel J.P."/>
            <person name="Garvin D.F."/>
            <person name="Mockler T.C."/>
            <person name="Schmutz J."/>
            <person name="Rokhsar D."/>
            <person name="Bevan M.W."/>
        </authorList>
    </citation>
    <scope>NUCLEOTIDE SEQUENCE</scope>
    <source>
        <strain evidence="2">Bd21</strain>
    </source>
</reference>
<dbReference type="EMBL" id="CM000882">
    <property type="protein sequence ID" value="PNT67791.1"/>
    <property type="molecule type" value="Genomic_DNA"/>
</dbReference>
<dbReference type="Gramene" id="PNT67791">
    <property type="protein sequence ID" value="PNT67791"/>
    <property type="gene ID" value="BRADI_3g32246v3"/>
</dbReference>
<dbReference type="Proteomes" id="UP000008810">
    <property type="component" value="Chromosome 3"/>
</dbReference>
<gene>
    <name evidence="2" type="ORF">BRADI_3g32246v3</name>
</gene>
<keyword evidence="4" id="KW-1185">Reference proteome</keyword>
<evidence type="ECO:0000313" key="3">
    <source>
        <dbReference type="EnsemblPlants" id="PNT67791"/>
    </source>
</evidence>
<feature type="transmembrane region" description="Helical" evidence="1">
    <location>
        <begin position="77"/>
        <end position="94"/>
    </location>
</feature>
<evidence type="ECO:0000313" key="2">
    <source>
        <dbReference type="EMBL" id="PNT67791.1"/>
    </source>
</evidence>
<protein>
    <submittedName>
        <fullName evidence="2 3">Uncharacterized protein</fullName>
    </submittedName>
</protein>
<reference evidence="2 3" key="1">
    <citation type="journal article" date="2010" name="Nature">
        <title>Genome sequencing and analysis of the model grass Brachypodium distachyon.</title>
        <authorList>
            <consortium name="International Brachypodium Initiative"/>
        </authorList>
    </citation>
    <scope>NUCLEOTIDE SEQUENCE [LARGE SCALE GENOMIC DNA]</scope>
    <source>
        <strain evidence="2 3">Bd21</strain>
    </source>
</reference>
<sequence>MVRQHDDTIRAWFKVQLPSSGVHAEFTVKEIWGDSVPDSAAAEESLGERVIQCFTSRVPLVVDDINLRTVFCCRRTILLFSACAVSAVSSMLCFPSRLARLRLLVCLFHLA</sequence>
<organism evidence="2">
    <name type="scientific">Brachypodium distachyon</name>
    <name type="common">Purple false brome</name>
    <name type="synonym">Trachynia distachya</name>
    <dbReference type="NCBI Taxonomy" id="15368"/>
    <lineage>
        <taxon>Eukaryota</taxon>
        <taxon>Viridiplantae</taxon>
        <taxon>Streptophyta</taxon>
        <taxon>Embryophyta</taxon>
        <taxon>Tracheophyta</taxon>
        <taxon>Spermatophyta</taxon>
        <taxon>Magnoliopsida</taxon>
        <taxon>Liliopsida</taxon>
        <taxon>Poales</taxon>
        <taxon>Poaceae</taxon>
        <taxon>BOP clade</taxon>
        <taxon>Pooideae</taxon>
        <taxon>Stipodae</taxon>
        <taxon>Brachypodieae</taxon>
        <taxon>Brachypodium</taxon>
    </lineage>
</organism>
<dbReference type="AlphaFoldDB" id="A0A2K2D0I6"/>
<keyword evidence="1" id="KW-0812">Transmembrane</keyword>
<evidence type="ECO:0000313" key="4">
    <source>
        <dbReference type="Proteomes" id="UP000008810"/>
    </source>
</evidence>
<evidence type="ECO:0000256" key="1">
    <source>
        <dbReference type="SAM" id="Phobius"/>
    </source>
</evidence>
<proteinExistence type="predicted"/>
<dbReference type="EnsemblPlants" id="PNT67791">
    <property type="protein sequence ID" value="PNT67791"/>
    <property type="gene ID" value="BRADI_3g32246v3"/>
</dbReference>
<reference evidence="3" key="3">
    <citation type="submission" date="2018-08" db="UniProtKB">
        <authorList>
            <consortium name="EnsemblPlants"/>
        </authorList>
    </citation>
    <scope>IDENTIFICATION</scope>
    <source>
        <strain evidence="3">cv. Bd21</strain>
    </source>
</reference>
<accession>A0A2K2D0I6</accession>
<keyword evidence="1" id="KW-1133">Transmembrane helix</keyword>
<keyword evidence="1" id="KW-0472">Membrane</keyword>
<name>A0A2K2D0I6_BRADI</name>